<dbReference type="RefSeq" id="WP_136556334.1">
    <property type="nucleotide sequence ID" value="NZ_STGT01000001.1"/>
</dbReference>
<keyword evidence="3" id="KW-1185">Reference proteome</keyword>
<dbReference type="SUPFAM" id="SSF47413">
    <property type="entry name" value="lambda repressor-like DNA-binding domains"/>
    <property type="match status" value="1"/>
</dbReference>
<comment type="caution">
    <text evidence="2">The sequence shown here is derived from an EMBL/GenBank/DDBJ whole genome shotgun (WGS) entry which is preliminary data.</text>
</comment>
<evidence type="ECO:0000259" key="1">
    <source>
        <dbReference type="PROSITE" id="PS50943"/>
    </source>
</evidence>
<protein>
    <submittedName>
        <fullName evidence="2">Helix-turn-helix transcriptional regulator</fullName>
    </submittedName>
</protein>
<reference evidence="2 3" key="1">
    <citation type="submission" date="2019-04" db="EMBL/GenBank/DDBJ databases">
        <title>Genome sequence of strain 7209-2.</title>
        <authorList>
            <person name="Gao J."/>
            <person name="Sun J."/>
        </authorList>
    </citation>
    <scope>NUCLEOTIDE SEQUENCE [LARGE SCALE GENOMIC DNA]</scope>
    <source>
        <strain evidence="2 3">7209-2</strain>
    </source>
</reference>
<dbReference type="EMBL" id="STGT01000001">
    <property type="protein sequence ID" value="THV16710.1"/>
    <property type="molecule type" value="Genomic_DNA"/>
</dbReference>
<gene>
    <name evidence="2" type="ORF">E9677_01510</name>
</gene>
<dbReference type="SMART" id="SM00530">
    <property type="entry name" value="HTH_XRE"/>
    <property type="match status" value="1"/>
</dbReference>
<evidence type="ECO:0000313" key="3">
    <source>
        <dbReference type="Proteomes" id="UP000309667"/>
    </source>
</evidence>
<name>A0ABY2QYN2_9HYPH</name>
<sequence>MIHMATASDSVALGQLIRAERKRQQLTQEQLADVAGVGIRFVRELESGKASCRVGLALTVLQTLGLIVSITSRGASS</sequence>
<feature type="domain" description="HTH cro/C1-type" evidence="1">
    <location>
        <begin position="17"/>
        <end position="70"/>
    </location>
</feature>
<dbReference type="InterPro" id="IPR010982">
    <property type="entry name" value="Lambda_DNA-bd_dom_sf"/>
</dbReference>
<dbReference type="Proteomes" id="UP000309667">
    <property type="component" value="Unassembled WGS sequence"/>
</dbReference>
<dbReference type="CDD" id="cd00093">
    <property type="entry name" value="HTH_XRE"/>
    <property type="match status" value="1"/>
</dbReference>
<dbReference type="Gene3D" id="1.10.260.40">
    <property type="entry name" value="lambda repressor-like DNA-binding domains"/>
    <property type="match status" value="1"/>
</dbReference>
<evidence type="ECO:0000313" key="2">
    <source>
        <dbReference type="EMBL" id="THV16710.1"/>
    </source>
</evidence>
<dbReference type="InterPro" id="IPR001387">
    <property type="entry name" value="Cro/C1-type_HTH"/>
</dbReference>
<dbReference type="PROSITE" id="PS50943">
    <property type="entry name" value="HTH_CROC1"/>
    <property type="match status" value="1"/>
</dbReference>
<accession>A0ABY2QYN2</accession>
<proteinExistence type="predicted"/>
<dbReference type="Pfam" id="PF01381">
    <property type="entry name" value="HTH_3"/>
    <property type="match status" value="1"/>
</dbReference>
<organism evidence="2 3">
    <name type="scientific">Rhizobium rhizophilum</name>
    <dbReference type="NCBI Taxonomy" id="1850373"/>
    <lineage>
        <taxon>Bacteria</taxon>
        <taxon>Pseudomonadati</taxon>
        <taxon>Pseudomonadota</taxon>
        <taxon>Alphaproteobacteria</taxon>
        <taxon>Hyphomicrobiales</taxon>
        <taxon>Rhizobiaceae</taxon>
        <taxon>Rhizobium/Agrobacterium group</taxon>
        <taxon>Rhizobium</taxon>
    </lineage>
</organism>